<organism evidence="2 3">
    <name type="scientific">Pleurotus eryngii</name>
    <name type="common">Boletus of the steppes</name>
    <dbReference type="NCBI Taxonomy" id="5323"/>
    <lineage>
        <taxon>Eukaryota</taxon>
        <taxon>Fungi</taxon>
        <taxon>Dikarya</taxon>
        <taxon>Basidiomycota</taxon>
        <taxon>Agaricomycotina</taxon>
        <taxon>Agaricomycetes</taxon>
        <taxon>Agaricomycetidae</taxon>
        <taxon>Agaricales</taxon>
        <taxon>Pleurotineae</taxon>
        <taxon>Pleurotaceae</taxon>
        <taxon>Pleurotus</taxon>
    </lineage>
</organism>
<evidence type="ECO:0000313" key="3">
    <source>
        <dbReference type="Proteomes" id="UP000807025"/>
    </source>
</evidence>
<feature type="region of interest" description="Disordered" evidence="1">
    <location>
        <begin position="1"/>
        <end position="28"/>
    </location>
</feature>
<feature type="region of interest" description="Disordered" evidence="1">
    <location>
        <begin position="172"/>
        <end position="220"/>
    </location>
</feature>
<keyword evidence="3" id="KW-1185">Reference proteome</keyword>
<dbReference type="AlphaFoldDB" id="A0A9P6A2R4"/>
<dbReference type="Proteomes" id="UP000807025">
    <property type="component" value="Unassembled WGS sequence"/>
</dbReference>
<feature type="compositionally biased region" description="Polar residues" evidence="1">
    <location>
        <begin position="16"/>
        <end position="26"/>
    </location>
</feature>
<comment type="caution">
    <text evidence="2">The sequence shown here is derived from an EMBL/GenBank/DDBJ whole genome shotgun (WGS) entry which is preliminary data.</text>
</comment>
<name>A0A9P6A2R4_PLEER</name>
<dbReference type="OrthoDB" id="10566493at2759"/>
<gene>
    <name evidence="2" type="ORF">BDN71DRAFT_1429132</name>
</gene>
<accession>A0A9P6A2R4</accession>
<reference evidence="2" key="1">
    <citation type="submission" date="2020-11" db="EMBL/GenBank/DDBJ databases">
        <authorList>
            <consortium name="DOE Joint Genome Institute"/>
            <person name="Ahrendt S."/>
            <person name="Riley R."/>
            <person name="Andreopoulos W."/>
            <person name="Labutti K."/>
            <person name="Pangilinan J."/>
            <person name="Ruiz-Duenas F.J."/>
            <person name="Barrasa J.M."/>
            <person name="Sanchez-Garcia M."/>
            <person name="Camarero S."/>
            <person name="Miyauchi S."/>
            <person name="Serrano A."/>
            <person name="Linde D."/>
            <person name="Babiker R."/>
            <person name="Drula E."/>
            <person name="Ayuso-Fernandez I."/>
            <person name="Pacheco R."/>
            <person name="Padilla G."/>
            <person name="Ferreira P."/>
            <person name="Barriuso J."/>
            <person name="Kellner H."/>
            <person name="Castanera R."/>
            <person name="Alfaro M."/>
            <person name="Ramirez L."/>
            <person name="Pisabarro A.G."/>
            <person name="Kuo A."/>
            <person name="Tritt A."/>
            <person name="Lipzen A."/>
            <person name="He G."/>
            <person name="Yan M."/>
            <person name="Ng V."/>
            <person name="Cullen D."/>
            <person name="Martin F."/>
            <person name="Rosso M.-N."/>
            <person name="Henrissat B."/>
            <person name="Hibbett D."/>
            <person name="Martinez A.T."/>
            <person name="Grigoriev I.V."/>
        </authorList>
    </citation>
    <scope>NUCLEOTIDE SEQUENCE</scope>
    <source>
        <strain evidence="2">ATCC 90797</strain>
    </source>
</reference>
<sequence length="409" mass="45078">MQSQVAQADLEDQPAHTINTRVSNKTAHPGQIIHNNMQKHHSPAEVQAVNNAKKADKLIKKLIDEQAHHDALDKIAEEEERLFLEDLARHCVAERPDMDLSKHAVKASKLKKITSRVVDVSDGEEGGASMSEGLSLPDINTPEFTWDDVEVEAASSTVVNILDTDSQDCKYKPARDEEQSNCEDMDVNVIPQKKTSSTSKGKAALKATSGKKTDGEWNDDETTDMGCKWVVPRAPPKPLQEILHRPSVPPFTQNYQPEPTSDIAAVATTNTPAIAGSSARSNQKVTIHDLPFPRGQCASRHLEFLPTLKQLWVEKFPELADTAEDRALIIIARATIRDHRSAIGKAAVAVVANLIPTDATTPQKGTPVSPRGLGIVPRASDLERLEGRWDSTQAPMQHVSRRNEWRTIR</sequence>
<dbReference type="EMBL" id="MU154540">
    <property type="protein sequence ID" value="KAF9497957.1"/>
    <property type="molecule type" value="Genomic_DNA"/>
</dbReference>
<evidence type="ECO:0000313" key="2">
    <source>
        <dbReference type="EMBL" id="KAF9497957.1"/>
    </source>
</evidence>
<evidence type="ECO:0000256" key="1">
    <source>
        <dbReference type="SAM" id="MobiDB-lite"/>
    </source>
</evidence>
<protein>
    <submittedName>
        <fullName evidence="2">Uncharacterized protein</fullName>
    </submittedName>
</protein>
<feature type="compositionally biased region" description="Low complexity" evidence="1">
    <location>
        <begin position="193"/>
        <end position="210"/>
    </location>
</feature>
<proteinExistence type="predicted"/>